<dbReference type="GO" id="GO:0005886">
    <property type="term" value="C:plasma membrane"/>
    <property type="evidence" value="ECO:0007669"/>
    <property type="project" value="UniProtKB-SubCell"/>
</dbReference>
<evidence type="ECO:0000313" key="5">
    <source>
        <dbReference type="Proteomes" id="UP000318709"/>
    </source>
</evidence>
<dbReference type="EMBL" id="CP038231">
    <property type="protein sequence ID" value="QDH13462.1"/>
    <property type="molecule type" value="Genomic_DNA"/>
</dbReference>
<feature type="region of interest" description="Disordered" evidence="3">
    <location>
        <begin position="518"/>
        <end position="574"/>
    </location>
</feature>
<dbReference type="NCBIfam" id="TIGR01845">
    <property type="entry name" value="outer_NodT"/>
    <property type="match status" value="1"/>
</dbReference>
<reference evidence="4 5" key="1">
    <citation type="submission" date="2019-03" db="EMBL/GenBank/DDBJ databases">
        <title>The complete genome sequence of Swingsia_sp. F3b2 LMG30590(T).</title>
        <authorList>
            <person name="Chua K.-O."/>
            <person name="Chan K.-G."/>
            <person name="See-Too W.-S."/>
        </authorList>
    </citation>
    <scope>NUCLEOTIDE SEQUENCE [LARGE SCALE GENOMIC DNA]</scope>
    <source>
        <strain evidence="4 5">F3b2</strain>
    </source>
</reference>
<keyword evidence="2" id="KW-0449">Lipoprotein</keyword>
<evidence type="ECO:0000313" key="4">
    <source>
        <dbReference type="EMBL" id="QDH13462.1"/>
    </source>
</evidence>
<dbReference type="Gene3D" id="2.20.200.10">
    <property type="entry name" value="Outer membrane efflux proteins (OEP)"/>
    <property type="match status" value="1"/>
</dbReference>
<dbReference type="PANTHER" id="PTHR30203">
    <property type="entry name" value="OUTER MEMBRANE CATION EFFLUX PROTEIN"/>
    <property type="match status" value="1"/>
</dbReference>
<sequence length="574" mass="62890">MNRFRTIRGRRLPRPGATHQGFSGKGQRLALLLAAFTVAPWGLAGCDMAPDYKRPAPAVPMVWPEDSGVKGDAKTAAQQAAHPHPIAANLGWEDFFKDPRLQKLIELTLHNNRSLAAQMQAVTSARGQYRVQNAALLPLISVGANAEYMDPSNTAGFSFAPGSDKAQNGRQAIPLLHYYQESIGFSSYEVDVWGRIRNLSAYQREQALSQLENLRTLWLTTVSELASDYIRWLMDREQLKLSRATAASTLETLKLTKARFDQGQENNLALSEAASSYEEAAASVPSLESAVAQDEHAIQLIVGMPLPKDLPPPLPYGQQITDSDLPAGFPSDLLVQRPDIRAAEHTLMGANAMVGAARAAFFPKFTLTANEGTSSLKFHQLFTNMAETWGISPGVNIPLLTWGVNEGNLESAKAEKRQAIANYQKAVQTAFREVSDSLTSRGAYKREEARVEAMAGHTDDAYKLSVMRYKAGIDSFLPTLVNQRSAFQSREYVIYIKGARLQNSITLYRALGGGWTKKSLPWEPQPPADSAPKQSRVEQNQPSAALPDKVSGSEMPGSLHQAARQSRHLPSPTP</sequence>
<dbReference type="OrthoDB" id="9783100at2"/>
<evidence type="ECO:0000256" key="2">
    <source>
        <dbReference type="RuleBase" id="RU362097"/>
    </source>
</evidence>
<dbReference type="Pfam" id="PF02321">
    <property type="entry name" value="OEP"/>
    <property type="match status" value="2"/>
</dbReference>
<organism evidence="4 5">
    <name type="scientific">Formicincola oecophyllae</name>
    <dbReference type="NCBI Taxonomy" id="2558361"/>
    <lineage>
        <taxon>Bacteria</taxon>
        <taxon>Pseudomonadati</taxon>
        <taxon>Pseudomonadota</taxon>
        <taxon>Alphaproteobacteria</taxon>
        <taxon>Acetobacterales</taxon>
        <taxon>Acetobacteraceae</taxon>
        <taxon>Formicincola</taxon>
    </lineage>
</organism>
<keyword evidence="2" id="KW-0472">Membrane</keyword>
<gene>
    <name evidence="4" type="ORF">E3E12_03760</name>
</gene>
<dbReference type="AlphaFoldDB" id="A0A4Y6U7Y9"/>
<feature type="compositionally biased region" description="Basic residues" evidence="3">
    <location>
        <begin position="1"/>
        <end position="13"/>
    </location>
</feature>
<dbReference type="InterPro" id="IPR010131">
    <property type="entry name" value="MdtP/NodT-like"/>
</dbReference>
<evidence type="ECO:0000256" key="1">
    <source>
        <dbReference type="ARBA" id="ARBA00007613"/>
    </source>
</evidence>
<keyword evidence="2" id="KW-0812">Transmembrane</keyword>
<comment type="similarity">
    <text evidence="1 2">Belongs to the outer membrane factor (OMF) (TC 1.B.17) family.</text>
</comment>
<dbReference type="Proteomes" id="UP000318709">
    <property type="component" value="Chromosome"/>
</dbReference>
<dbReference type="Gene3D" id="1.20.1600.10">
    <property type="entry name" value="Outer membrane efflux proteins (OEP)"/>
    <property type="match status" value="1"/>
</dbReference>
<protein>
    <submittedName>
        <fullName evidence="4">Efflux transporter outer membrane subunit</fullName>
    </submittedName>
</protein>
<keyword evidence="2" id="KW-0564">Palmitate</keyword>
<dbReference type="GO" id="GO:0015562">
    <property type="term" value="F:efflux transmembrane transporter activity"/>
    <property type="evidence" value="ECO:0007669"/>
    <property type="project" value="InterPro"/>
</dbReference>
<proteinExistence type="inferred from homology"/>
<evidence type="ECO:0000256" key="3">
    <source>
        <dbReference type="SAM" id="MobiDB-lite"/>
    </source>
</evidence>
<comment type="subcellular location">
    <subcellularLocation>
        <location evidence="2">Cell membrane</location>
        <topology evidence="2">Lipid-anchor</topology>
    </subcellularLocation>
</comment>
<feature type="region of interest" description="Disordered" evidence="3">
    <location>
        <begin position="1"/>
        <end position="23"/>
    </location>
</feature>
<dbReference type="SUPFAM" id="SSF56954">
    <property type="entry name" value="Outer membrane efflux proteins (OEP)"/>
    <property type="match status" value="1"/>
</dbReference>
<dbReference type="KEGG" id="swf:E3E12_03760"/>
<keyword evidence="5" id="KW-1185">Reference proteome</keyword>
<dbReference type="RefSeq" id="WP_141443155.1">
    <property type="nucleotide sequence ID" value="NZ_CP038231.1"/>
</dbReference>
<dbReference type="PANTHER" id="PTHR30203:SF33">
    <property type="entry name" value="BLR4455 PROTEIN"/>
    <property type="match status" value="1"/>
</dbReference>
<dbReference type="InterPro" id="IPR003423">
    <property type="entry name" value="OMP_efflux"/>
</dbReference>
<keyword evidence="2" id="KW-1134">Transmembrane beta strand</keyword>
<name>A0A4Y6U7Y9_9PROT</name>
<accession>A0A4Y6U7Y9</accession>